<dbReference type="OrthoDB" id="5946204at2759"/>
<evidence type="ECO:0000256" key="2">
    <source>
        <dbReference type="PROSITE-ProRule" id="PRU00504"/>
    </source>
</evidence>
<dbReference type="InterPro" id="IPR011042">
    <property type="entry name" value="6-blade_b-propeller_TolB-like"/>
</dbReference>
<dbReference type="PANTHER" id="PTHR24104">
    <property type="entry name" value="E3 UBIQUITIN-PROTEIN LIGASE NHLRC1-RELATED"/>
    <property type="match status" value="1"/>
</dbReference>
<feature type="repeat" description="NHL" evidence="2">
    <location>
        <begin position="80"/>
        <end position="103"/>
    </location>
</feature>
<feature type="repeat" description="NHL" evidence="2">
    <location>
        <begin position="104"/>
        <end position="146"/>
    </location>
</feature>
<dbReference type="STRING" id="46731.A0A3M6UZB8"/>
<evidence type="ECO:0008006" key="5">
    <source>
        <dbReference type="Google" id="ProtNLM"/>
    </source>
</evidence>
<feature type="repeat" description="NHL" evidence="2">
    <location>
        <begin position="13"/>
        <end position="56"/>
    </location>
</feature>
<dbReference type="PROSITE" id="PS51125">
    <property type="entry name" value="NHL"/>
    <property type="match status" value="5"/>
</dbReference>
<keyword evidence="4" id="KW-1185">Reference proteome</keyword>
<dbReference type="PANTHER" id="PTHR24104:SF57">
    <property type="entry name" value="BEE-MILK PROTEIN"/>
    <property type="match status" value="1"/>
</dbReference>
<keyword evidence="1" id="KW-0677">Repeat</keyword>
<dbReference type="InterPro" id="IPR001258">
    <property type="entry name" value="NHL_repeat"/>
</dbReference>
<protein>
    <recommendedName>
        <fullName evidence="5">SMP-30/Gluconolactonase/LRE-like region domain-containing protein</fullName>
    </recommendedName>
</protein>
<dbReference type="InterPro" id="IPR050952">
    <property type="entry name" value="TRIM-NHL_E3_ligases"/>
</dbReference>
<dbReference type="AlphaFoldDB" id="A0A3M6UZB8"/>
<organism evidence="3 4">
    <name type="scientific">Pocillopora damicornis</name>
    <name type="common">Cauliflower coral</name>
    <name type="synonym">Millepora damicornis</name>
    <dbReference type="NCBI Taxonomy" id="46731"/>
    <lineage>
        <taxon>Eukaryota</taxon>
        <taxon>Metazoa</taxon>
        <taxon>Cnidaria</taxon>
        <taxon>Anthozoa</taxon>
        <taxon>Hexacorallia</taxon>
        <taxon>Scleractinia</taxon>
        <taxon>Astrocoeniina</taxon>
        <taxon>Pocilloporidae</taxon>
        <taxon>Pocillopora</taxon>
    </lineage>
</organism>
<dbReference type="SUPFAM" id="SSF101898">
    <property type="entry name" value="NHL repeat"/>
    <property type="match status" value="1"/>
</dbReference>
<dbReference type="EMBL" id="RCHS01000416">
    <property type="protein sequence ID" value="RMX58970.1"/>
    <property type="molecule type" value="Genomic_DNA"/>
</dbReference>
<proteinExistence type="predicted"/>
<evidence type="ECO:0000256" key="1">
    <source>
        <dbReference type="ARBA" id="ARBA00022737"/>
    </source>
</evidence>
<dbReference type="Gene3D" id="2.120.10.30">
    <property type="entry name" value="TolB, C-terminal domain"/>
    <property type="match status" value="2"/>
</dbReference>
<comment type="caution">
    <text evidence="3">The sequence shown here is derived from an EMBL/GenBank/DDBJ whole genome shotgun (WGS) entry which is preliminary data.</text>
</comment>
<dbReference type="OMA" id="QLPCQHT"/>
<dbReference type="GO" id="GO:0043161">
    <property type="term" value="P:proteasome-mediated ubiquitin-dependent protein catabolic process"/>
    <property type="evidence" value="ECO:0007669"/>
    <property type="project" value="TreeGrafter"/>
</dbReference>
<dbReference type="GO" id="GO:0000209">
    <property type="term" value="P:protein polyubiquitination"/>
    <property type="evidence" value="ECO:0007669"/>
    <property type="project" value="TreeGrafter"/>
</dbReference>
<dbReference type="Proteomes" id="UP000275408">
    <property type="component" value="Unassembled WGS sequence"/>
</dbReference>
<dbReference type="Pfam" id="PF01436">
    <property type="entry name" value="NHL"/>
    <property type="match status" value="3"/>
</dbReference>
<gene>
    <name evidence="3" type="ORF">pdam_00014637</name>
</gene>
<reference evidence="3 4" key="1">
    <citation type="journal article" date="2018" name="Sci. Rep.">
        <title>Comparative analysis of the Pocillopora damicornis genome highlights role of immune system in coral evolution.</title>
        <authorList>
            <person name="Cunning R."/>
            <person name="Bay R.A."/>
            <person name="Gillette P."/>
            <person name="Baker A.C."/>
            <person name="Traylor-Knowles N."/>
        </authorList>
    </citation>
    <scope>NUCLEOTIDE SEQUENCE [LARGE SCALE GENOMIC DNA]</scope>
    <source>
        <strain evidence="3">RSMAS</strain>
        <tissue evidence="3">Whole animal</tissue>
    </source>
</reference>
<evidence type="ECO:0000313" key="4">
    <source>
        <dbReference type="Proteomes" id="UP000275408"/>
    </source>
</evidence>
<name>A0A3M6UZB8_POCDA</name>
<accession>A0A3M6UZB8</accession>
<feature type="repeat" description="NHL" evidence="2">
    <location>
        <begin position="239"/>
        <end position="282"/>
    </location>
</feature>
<dbReference type="GO" id="GO:0008270">
    <property type="term" value="F:zinc ion binding"/>
    <property type="evidence" value="ECO:0007669"/>
    <property type="project" value="UniProtKB-KW"/>
</dbReference>
<dbReference type="GO" id="GO:0061630">
    <property type="term" value="F:ubiquitin protein ligase activity"/>
    <property type="evidence" value="ECO:0007669"/>
    <property type="project" value="TreeGrafter"/>
</dbReference>
<evidence type="ECO:0000313" key="3">
    <source>
        <dbReference type="EMBL" id="RMX58970.1"/>
    </source>
</evidence>
<feature type="repeat" description="NHL" evidence="2">
    <location>
        <begin position="192"/>
        <end position="235"/>
    </location>
</feature>
<sequence>MLHFKEEKKMASLKVFGGNGTEEGKFRYPNGMAVSNKGEIAVIDTCNHRVQLFKSDGEFLSSFGAQGVTDACMNFPYCATFDTDGNIIVTDSDNHRVVVFSSAGELIRVIASENLRNPWGVCMAGDGNIAVCSGGEKGEVQVYSPEGTLLKQFSDPKTNNRPSYVTYSHEKYFVSYSDDQCVKVFDSQGNFLFDIGESGFCDGQFNRPRGLAVDQHDQLLVCDGWNNRIQVFSLDGSFLTKFGSRGKGAGQFIFPIDLSITPDGQILVCEVKGERVQVFQGLDNHQCKDQ</sequence>